<protein>
    <recommendedName>
        <fullName evidence="3">F-box domain-containing protein</fullName>
    </recommendedName>
</protein>
<proteinExistence type="predicted"/>
<dbReference type="Proteomes" id="UP000320762">
    <property type="component" value="Unassembled WGS sequence"/>
</dbReference>
<dbReference type="STRING" id="97359.A0A550BT65"/>
<evidence type="ECO:0008006" key="3">
    <source>
        <dbReference type="Google" id="ProtNLM"/>
    </source>
</evidence>
<gene>
    <name evidence="1" type="ORF">BD626DRAFT_442181</name>
</gene>
<dbReference type="AlphaFoldDB" id="A0A550BT65"/>
<dbReference type="EMBL" id="VDMD01000099">
    <property type="protein sequence ID" value="TRM55729.1"/>
    <property type="molecule type" value="Genomic_DNA"/>
</dbReference>
<dbReference type="Gene3D" id="3.80.10.10">
    <property type="entry name" value="Ribonuclease Inhibitor"/>
    <property type="match status" value="1"/>
</dbReference>
<evidence type="ECO:0000313" key="1">
    <source>
        <dbReference type="EMBL" id="TRM55729.1"/>
    </source>
</evidence>
<sequence length="566" mass="63886">MDTTNIVPLRAARPSLDSTTTLAHDTCADASRTTSTMEGMAGEVDASVPNAGVESAGARLSSIYELFLIICKLLVDDGGLSALLNPATACRAMSDVALDVLWEQQIHLGNLLLTIPRVESSWVIRYRSIDMSSREVKRLLLNLPEEPQRADLTEAEYAGFLTYARRIKIFGDRKHKSDPHVIIDRRLLRAIIEHGPILPNAHTIKFRSSEQFAFGVVSQSDGSTTPPISSSYAWVSLAGQYYNNHTTSMEYRAIVPCASLSNIRALTIPPGEHFEGIPHLRGLPCLEELHLVDITSCSGFIRSERRPTPQPGFRALRSLRLSEAEDFDAACEVVRLMSSEPLRLRTFKHHQFNIYGSDRDNEQLDARRFYGTLRQCLDHDSLTKLHVSTGRAVNVRSARLFSDLRVFKNVSIVAIYVNYEGADLDSALDILTAAWPSLTRLSFFNRGANMTRVSFEGLIPLATRCPALKLLKIPLETRRPAPKPIHLLKHQVLRDRLVELDVQRTRPPEKQEDIDLSVNFLASVFPDQTLRYIWAASDYFQAEWRRLFDRVWQLCHRRMQPGSQDK</sequence>
<keyword evidence="2" id="KW-1185">Reference proteome</keyword>
<comment type="caution">
    <text evidence="1">The sequence shown here is derived from an EMBL/GenBank/DDBJ whole genome shotgun (WGS) entry which is preliminary data.</text>
</comment>
<evidence type="ECO:0000313" key="2">
    <source>
        <dbReference type="Proteomes" id="UP000320762"/>
    </source>
</evidence>
<dbReference type="InterPro" id="IPR032675">
    <property type="entry name" value="LRR_dom_sf"/>
</dbReference>
<organism evidence="1 2">
    <name type="scientific">Schizophyllum amplum</name>
    <dbReference type="NCBI Taxonomy" id="97359"/>
    <lineage>
        <taxon>Eukaryota</taxon>
        <taxon>Fungi</taxon>
        <taxon>Dikarya</taxon>
        <taxon>Basidiomycota</taxon>
        <taxon>Agaricomycotina</taxon>
        <taxon>Agaricomycetes</taxon>
        <taxon>Agaricomycetidae</taxon>
        <taxon>Agaricales</taxon>
        <taxon>Schizophyllaceae</taxon>
        <taxon>Schizophyllum</taxon>
    </lineage>
</organism>
<name>A0A550BT65_9AGAR</name>
<dbReference type="OrthoDB" id="3543113at2759"/>
<accession>A0A550BT65</accession>
<reference evidence="1 2" key="1">
    <citation type="journal article" date="2019" name="New Phytol.">
        <title>Comparative genomics reveals unique wood-decay strategies and fruiting body development in the Schizophyllaceae.</title>
        <authorList>
            <person name="Almasi E."/>
            <person name="Sahu N."/>
            <person name="Krizsan K."/>
            <person name="Balint B."/>
            <person name="Kovacs G.M."/>
            <person name="Kiss B."/>
            <person name="Cseklye J."/>
            <person name="Drula E."/>
            <person name="Henrissat B."/>
            <person name="Nagy I."/>
            <person name="Chovatia M."/>
            <person name="Adam C."/>
            <person name="LaButti K."/>
            <person name="Lipzen A."/>
            <person name="Riley R."/>
            <person name="Grigoriev I.V."/>
            <person name="Nagy L.G."/>
        </authorList>
    </citation>
    <scope>NUCLEOTIDE SEQUENCE [LARGE SCALE GENOMIC DNA]</scope>
    <source>
        <strain evidence="1 2">NL-1724</strain>
    </source>
</reference>